<comment type="caution">
    <text evidence="2">The sequence shown here is derived from an EMBL/GenBank/DDBJ whole genome shotgun (WGS) entry which is preliminary data.</text>
</comment>
<dbReference type="Proteomes" id="UP000192578">
    <property type="component" value="Unassembled WGS sequence"/>
</dbReference>
<organism evidence="2 3">
    <name type="scientific">Hypsibius exemplaris</name>
    <name type="common">Freshwater tardigrade</name>
    <dbReference type="NCBI Taxonomy" id="2072580"/>
    <lineage>
        <taxon>Eukaryota</taxon>
        <taxon>Metazoa</taxon>
        <taxon>Ecdysozoa</taxon>
        <taxon>Tardigrada</taxon>
        <taxon>Eutardigrada</taxon>
        <taxon>Parachela</taxon>
        <taxon>Hypsibioidea</taxon>
        <taxon>Hypsibiidae</taxon>
        <taxon>Hypsibius</taxon>
    </lineage>
</organism>
<evidence type="ECO:0000313" key="2">
    <source>
        <dbReference type="EMBL" id="OQV16994.1"/>
    </source>
</evidence>
<sequence length="111" mass="11733">MPCFGKAQVRLSIIQPEIQDGNSRKSTQAKTIPFEVAPPAASSEALRESTAPCPSQFSEPFKTNAMHLGDGTVYTAVEVKAYARARETAADSSQRLGAGPAGTGSELYEEA</sequence>
<reference evidence="3" key="1">
    <citation type="submission" date="2017-01" db="EMBL/GenBank/DDBJ databases">
        <title>Comparative genomics of anhydrobiosis in the tardigrade Hypsibius dujardini.</title>
        <authorList>
            <person name="Yoshida Y."/>
            <person name="Koutsovoulos G."/>
            <person name="Laetsch D."/>
            <person name="Stevens L."/>
            <person name="Kumar S."/>
            <person name="Horikawa D."/>
            <person name="Ishino K."/>
            <person name="Komine S."/>
            <person name="Tomita M."/>
            <person name="Blaxter M."/>
            <person name="Arakawa K."/>
        </authorList>
    </citation>
    <scope>NUCLEOTIDE SEQUENCE [LARGE SCALE GENOMIC DNA]</scope>
    <source>
        <strain evidence="3">Z151</strain>
    </source>
</reference>
<dbReference type="EMBL" id="MTYJ01000067">
    <property type="protein sequence ID" value="OQV16994.1"/>
    <property type="molecule type" value="Genomic_DNA"/>
</dbReference>
<keyword evidence="3" id="KW-1185">Reference proteome</keyword>
<proteinExistence type="predicted"/>
<name>A0A1W0WP59_HYPEX</name>
<gene>
    <name evidence="2" type="ORF">BV898_08859</name>
</gene>
<dbReference type="AlphaFoldDB" id="A0A1W0WP59"/>
<evidence type="ECO:0000313" key="3">
    <source>
        <dbReference type="Proteomes" id="UP000192578"/>
    </source>
</evidence>
<feature type="region of interest" description="Disordered" evidence="1">
    <location>
        <begin position="87"/>
        <end position="111"/>
    </location>
</feature>
<accession>A0A1W0WP59</accession>
<evidence type="ECO:0000256" key="1">
    <source>
        <dbReference type="SAM" id="MobiDB-lite"/>
    </source>
</evidence>
<protein>
    <submittedName>
        <fullName evidence="2">Uncharacterized protein</fullName>
    </submittedName>
</protein>